<reference evidence="2" key="1">
    <citation type="journal article" date="2022" name="Plant J.">
        <title>Strategies of tolerance reflected in two North American maple genomes.</title>
        <authorList>
            <person name="McEvoy S.L."/>
            <person name="Sezen U.U."/>
            <person name="Trouern-Trend A."/>
            <person name="McMahon S.M."/>
            <person name="Schaberg P.G."/>
            <person name="Yang J."/>
            <person name="Wegrzyn J.L."/>
            <person name="Swenson N.G."/>
        </authorList>
    </citation>
    <scope>NUCLEOTIDE SEQUENCE</scope>
    <source>
        <strain evidence="2">91603</strain>
    </source>
</reference>
<reference evidence="2" key="2">
    <citation type="submission" date="2023-02" db="EMBL/GenBank/DDBJ databases">
        <authorList>
            <person name="Swenson N.G."/>
            <person name="Wegrzyn J.L."/>
            <person name="Mcevoy S.L."/>
        </authorList>
    </citation>
    <scope>NUCLEOTIDE SEQUENCE</scope>
    <source>
        <strain evidence="2">91603</strain>
        <tissue evidence="2">Leaf</tissue>
    </source>
</reference>
<accession>A0AAD5NR64</accession>
<name>A0AAD5NR64_ACENE</name>
<feature type="region of interest" description="Disordered" evidence="1">
    <location>
        <begin position="20"/>
        <end position="44"/>
    </location>
</feature>
<evidence type="ECO:0000256" key="1">
    <source>
        <dbReference type="SAM" id="MobiDB-lite"/>
    </source>
</evidence>
<sequence length="155" mass="17353">MDHEKCQVISTRRSFEAKAGARIRTFKNKNQIGSSPPSRDPDGLVASIADALQSNPKSSLCRLVSLAEPHEEEIDPCRRSANLGMRAADSQQGVAPFEEKHKHYFDFQRRSGQLPMQNEGEEVDYRGVMHCNGSVLMSVSLDQMKVTTWQFTGVE</sequence>
<comment type="caution">
    <text evidence="2">The sequence shown here is derived from an EMBL/GenBank/DDBJ whole genome shotgun (WGS) entry which is preliminary data.</text>
</comment>
<organism evidence="2 3">
    <name type="scientific">Acer negundo</name>
    <name type="common">Box elder</name>
    <dbReference type="NCBI Taxonomy" id="4023"/>
    <lineage>
        <taxon>Eukaryota</taxon>
        <taxon>Viridiplantae</taxon>
        <taxon>Streptophyta</taxon>
        <taxon>Embryophyta</taxon>
        <taxon>Tracheophyta</taxon>
        <taxon>Spermatophyta</taxon>
        <taxon>Magnoliopsida</taxon>
        <taxon>eudicotyledons</taxon>
        <taxon>Gunneridae</taxon>
        <taxon>Pentapetalae</taxon>
        <taxon>rosids</taxon>
        <taxon>malvids</taxon>
        <taxon>Sapindales</taxon>
        <taxon>Sapindaceae</taxon>
        <taxon>Hippocastanoideae</taxon>
        <taxon>Acereae</taxon>
        <taxon>Acer</taxon>
    </lineage>
</organism>
<evidence type="ECO:0000313" key="3">
    <source>
        <dbReference type="Proteomes" id="UP001064489"/>
    </source>
</evidence>
<feature type="compositionally biased region" description="Polar residues" evidence="1">
    <location>
        <begin position="28"/>
        <end position="37"/>
    </location>
</feature>
<dbReference type="Proteomes" id="UP001064489">
    <property type="component" value="Chromosome 5"/>
</dbReference>
<keyword evidence="3" id="KW-1185">Reference proteome</keyword>
<dbReference type="AlphaFoldDB" id="A0AAD5NR64"/>
<gene>
    <name evidence="2" type="ORF">LWI28_010316</name>
</gene>
<proteinExistence type="predicted"/>
<dbReference type="EMBL" id="JAJSOW010000102">
    <property type="protein sequence ID" value="KAI9177039.1"/>
    <property type="molecule type" value="Genomic_DNA"/>
</dbReference>
<evidence type="ECO:0000313" key="2">
    <source>
        <dbReference type="EMBL" id="KAI9177039.1"/>
    </source>
</evidence>
<protein>
    <submittedName>
        <fullName evidence="2">Uncharacterized protein</fullName>
    </submittedName>
</protein>